<evidence type="ECO:0000313" key="2">
    <source>
        <dbReference type="EMBL" id="MPC48146.1"/>
    </source>
</evidence>
<reference evidence="2 3" key="1">
    <citation type="submission" date="2019-05" db="EMBL/GenBank/DDBJ databases">
        <title>Another draft genome of Portunus trituberculatus and its Hox gene families provides insights of decapod evolution.</title>
        <authorList>
            <person name="Jeong J.-H."/>
            <person name="Song I."/>
            <person name="Kim S."/>
            <person name="Choi T."/>
            <person name="Kim D."/>
            <person name="Ryu S."/>
            <person name="Kim W."/>
        </authorList>
    </citation>
    <scope>NUCLEOTIDE SEQUENCE [LARGE SCALE GENOMIC DNA]</scope>
    <source>
        <tissue evidence="2">Muscle</tissue>
    </source>
</reference>
<name>A0A5B7FRM9_PORTR</name>
<dbReference type="SUPFAM" id="SSF56219">
    <property type="entry name" value="DNase I-like"/>
    <property type="match status" value="1"/>
</dbReference>
<evidence type="ECO:0000259" key="1">
    <source>
        <dbReference type="Pfam" id="PF14529"/>
    </source>
</evidence>
<accession>A0A5B7FRM9</accession>
<feature type="domain" description="Endonuclease/exonuclease/phosphatase" evidence="1">
    <location>
        <begin position="100"/>
        <end position="188"/>
    </location>
</feature>
<dbReference type="Proteomes" id="UP000324222">
    <property type="component" value="Unassembled WGS sequence"/>
</dbReference>
<dbReference type="Pfam" id="PF14529">
    <property type="entry name" value="Exo_endo_phos_2"/>
    <property type="match status" value="1"/>
</dbReference>
<organism evidence="2 3">
    <name type="scientific">Portunus trituberculatus</name>
    <name type="common">Swimming crab</name>
    <name type="synonym">Neptunus trituberculatus</name>
    <dbReference type="NCBI Taxonomy" id="210409"/>
    <lineage>
        <taxon>Eukaryota</taxon>
        <taxon>Metazoa</taxon>
        <taxon>Ecdysozoa</taxon>
        <taxon>Arthropoda</taxon>
        <taxon>Crustacea</taxon>
        <taxon>Multicrustacea</taxon>
        <taxon>Malacostraca</taxon>
        <taxon>Eumalacostraca</taxon>
        <taxon>Eucarida</taxon>
        <taxon>Decapoda</taxon>
        <taxon>Pleocyemata</taxon>
        <taxon>Brachyura</taxon>
        <taxon>Eubrachyura</taxon>
        <taxon>Portunoidea</taxon>
        <taxon>Portunidae</taxon>
        <taxon>Portuninae</taxon>
        <taxon>Portunus</taxon>
    </lineage>
</organism>
<dbReference type="InterPro" id="IPR036691">
    <property type="entry name" value="Endo/exonu/phosph_ase_sf"/>
</dbReference>
<dbReference type="Gene3D" id="3.60.10.10">
    <property type="entry name" value="Endonuclease/exonuclease/phosphatase"/>
    <property type="match status" value="1"/>
</dbReference>
<protein>
    <recommendedName>
        <fullName evidence="1">Endonuclease/exonuclease/phosphatase domain-containing protein</fullName>
    </recommendedName>
</protein>
<dbReference type="InterPro" id="IPR005135">
    <property type="entry name" value="Endo/exonuclease/phosphatase"/>
</dbReference>
<keyword evidence="3" id="KW-1185">Reference proteome</keyword>
<evidence type="ECO:0000313" key="3">
    <source>
        <dbReference type="Proteomes" id="UP000324222"/>
    </source>
</evidence>
<dbReference type="GO" id="GO:0003824">
    <property type="term" value="F:catalytic activity"/>
    <property type="evidence" value="ECO:0007669"/>
    <property type="project" value="InterPro"/>
</dbReference>
<gene>
    <name evidence="2" type="ORF">E2C01_041913</name>
</gene>
<sequence length="316" mass="35933">MTAKISAMMEAQRAFTVTITELVGRIDFLAKDILSGLLSHSPGELHREVHPSPHRLRLAAVLRTVNINRQTQLHILSWNVCGITHCLKRSALKGEIDTGVLPTPSIRSTIYMGDFNVRHPALGDISATPNRNGIRLEDYIRRYRLRRWDTGGATHSRGGTLDYILTHGLVTFNVRCSSVPTLFSDHLALVLQYSLQSTFPPLHHRLRINIPPKYCPTYIYYMSSFFPTFNMTSPDRLYSSLVTSTQAFYDRYVRKSHIARRPGVLLRQRGRRRRMAFPSKTTPPLRTCKSTCHPRMSSWPFNSVFSLTLGINLPAA</sequence>
<dbReference type="AlphaFoldDB" id="A0A5B7FRM9"/>
<proteinExistence type="predicted"/>
<comment type="caution">
    <text evidence="2">The sequence shown here is derived from an EMBL/GenBank/DDBJ whole genome shotgun (WGS) entry which is preliminary data.</text>
</comment>
<dbReference type="EMBL" id="VSRR010008127">
    <property type="protein sequence ID" value="MPC48146.1"/>
    <property type="molecule type" value="Genomic_DNA"/>
</dbReference>